<dbReference type="InterPro" id="IPR036249">
    <property type="entry name" value="Thioredoxin-like_sf"/>
</dbReference>
<dbReference type="Proteomes" id="UP001516464">
    <property type="component" value="Unassembled WGS sequence"/>
</dbReference>
<proteinExistence type="inferred from homology"/>
<accession>A0ABQ7HXN2</accession>
<dbReference type="PRINTS" id="PR01011">
    <property type="entry name" value="GLUTPROXDASE"/>
</dbReference>
<dbReference type="CDD" id="cd00340">
    <property type="entry name" value="GSH_Peroxidase"/>
    <property type="match status" value="1"/>
</dbReference>
<dbReference type="PANTHER" id="PTHR11592:SF78">
    <property type="entry name" value="GLUTATHIONE PEROXIDASE"/>
    <property type="match status" value="1"/>
</dbReference>
<dbReference type="EMBL" id="SBIQ01000155">
    <property type="protein sequence ID" value="KAF7682928.1"/>
    <property type="molecule type" value="Genomic_DNA"/>
</dbReference>
<evidence type="ECO:0000256" key="4">
    <source>
        <dbReference type="RuleBase" id="RU000499"/>
    </source>
</evidence>
<keyword evidence="2 4" id="KW-0575">Peroxidase</keyword>
<gene>
    <name evidence="5" type="ORF">TCON_1854</name>
</gene>
<evidence type="ECO:0000313" key="6">
    <source>
        <dbReference type="Proteomes" id="UP001516464"/>
    </source>
</evidence>
<keyword evidence="6" id="KW-1185">Reference proteome</keyword>
<dbReference type="SUPFAM" id="SSF52833">
    <property type="entry name" value="Thioredoxin-like"/>
    <property type="match status" value="1"/>
</dbReference>
<organism evidence="5 6">
    <name type="scientific">Astathelohania contejeani</name>
    <dbReference type="NCBI Taxonomy" id="164912"/>
    <lineage>
        <taxon>Eukaryota</taxon>
        <taxon>Fungi</taxon>
        <taxon>Fungi incertae sedis</taxon>
        <taxon>Microsporidia</taxon>
        <taxon>Astathelohaniidae</taxon>
        <taxon>Astathelohania</taxon>
    </lineage>
</organism>
<sequence>MNDVNGFYDLKAKDYKGKIISFKIFEGLVCLVVNVASQCGLAEKSYRDMSVLLDTFYDKGLRILLFPCNQFLSQEPDTIAKINEKVKEYSDKFILFDKIDVKGKNIHPVYKYLTSNIGGWFNDDIKWNFSKFLVDRKGNVKYRFAPVQRITNTNEYLMEAMEELSTGKPEL</sequence>
<protein>
    <recommendedName>
        <fullName evidence="4">Glutathione peroxidase</fullName>
    </recommendedName>
</protein>
<evidence type="ECO:0000256" key="2">
    <source>
        <dbReference type="ARBA" id="ARBA00022559"/>
    </source>
</evidence>
<evidence type="ECO:0000256" key="1">
    <source>
        <dbReference type="ARBA" id="ARBA00006926"/>
    </source>
</evidence>
<evidence type="ECO:0000256" key="3">
    <source>
        <dbReference type="ARBA" id="ARBA00023002"/>
    </source>
</evidence>
<evidence type="ECO:0000313" key="5">
    <source>
        <dbReference type="EMBL" id="KAF7682928.1"/>
    </source>
</evidence>
<dbReference type="InterPro" id="IPR000889">
    <property type="entry name" value="Glutathione_peroxidase"/>
</dbReference>
<comment type="similarity">
    <text evidence="1 4">Belongs to the glutathione peroxidase family.</text>
</comment>
<dbReference type="GO" id="GO:0004601">
    <property type="term" value="F:peroxidase activity"/>
    <property type="evidence" value="ECO:0007669"/>
    <property type="project" value="UniProtKB-KW"/>
</dbReference>
<keyword evidence="3 4" id="KW-0560">Oxidoreductase</keyword>
<dbReference type="Gene3D" id="3.40.30.10">
    <property type="entry name" value="Glutaredoxin"/>
    <property type="match status" value="1"/>
</dbReference>
<dbReference type="PROSITE" id="PS51355">
    <property type="entry name" value="GLUTATHIONE_PEROXID_3"/>
    <property type="match status" value="1"/>
</dbReference>
<dbReference type="PIRSF" id="PIRSF000303">
    <property type="entry name" value="Glutathion_perox"/>
    <property type="match status" value="1"/>
</dbReference>
<dbReference type="Pfam" id="PF00255">
    <property type="entry name" value="GSHPx"/>
    <property type="match status" value="1"/>
</dbReference>
<name>A0ABQ7HXN2_9MICR</name>
<reference evidence="5 6" key="1">
    <citation type="submission" date="2019-01" db="EMBL/GenBank/DDBJ databases">
        <title>Genomes sequencing and comparative genomics of infectious freshwater microsporidia, Cucumispora dikerogammari and Thelohania contejeani.</title>
        <authorList>
            <person name="Cormier A."/>
            <person name="Giraud I."/>
            <person name="Wattier R."/>
            <person name="Teixeira M."/>
            <person name="Grandjean F."/>
            <person name="Rigaud T."/>
            <person name="Cordaux R."/>
        </authorList>
    </citation>
    <scope>NUCLEOTIDE SEQUENCE [LARGE SCALE GENOMIC DNA]</scope>
    <source>
        <strain evidence="5">T1</strain>
        <tissue evidence="5">Spores</tissue>
    </source>
</reference>
<dbReference type="PANTHER" id="PTHR11592">
    <property type="entry name" value="GLUTATHIONE PEROXIDASE"/>
    <property type="match status" value="1"/>
</dbReference>
<comment type="caution">
    <text evidence="5">The sequence shown here is derived from an EMBL/GenBank/DDBJ whole genome shotgun (WGS) entry which is preliminary data.</text>
</comment>